<accession>A0A645FSA9</accession>
<feature type="region of interest" description="Disordered" evidence="1">
    <location>
        <begin position="1"/>
        <end position="23"/>
    </location>
</feature>
<evidence type="ECO:0000256" key="1">
    <source>
        <dbReference type="SAM" id="MobiDB-lite"/>
    </source>
</evidence>
<sequence>MCGLHVSNDFRRSPRNRSETESADLLKGTQAAIRAGKANVCCMASDCRLEVNAVVVGERSRGNRIGQHDDHRSGHVFDVDLDGVATADIYRSRARIAANRSASAQGDAGVIIQIEREGSARGNSIVSQESASRTKGRRASRRVLQNESRSISPSHFHILVDEGG</sequence>
<dbReference type="AlphaFoldDB" id="A0A645FSA9"/>
<reference evidence="2" key="1">
    <citation type="submission" date="2019-08" db="EMBL/GenBank/DDBJ databases">
        <authorList>
            <person name="Kucharzyk K."/>
            <person name="Murdoch R.W."/>
            <person name="Higgins S."/>
            <person name="Loffler F."/>
        </authorList>
    </citation>
    <scope>NUCLEOTIDE SEQUENCE</scope>
</reference>
<organism evidence="2">
    <name type="scientific">bioreactor metagenome</name>
    <dbReference type="NCBI Taxonomy" id="1076179"/>
    <lineage>
        <taxon>unclassified sequences</taxon>
        <taxon>metagenomes</taxon>
        <taxon>ecological metagenomes</taxon>
    </lineage>
</organism>
<evidence type="ECO:0000313" key="2">
    <source>
        <dbReference type="EMBL" id="MPN17348.1"/>
    </source>
</evidence>
<proteinExistence type="predicted"/>
<comment type="caution">
    <text evidence="2">The sequence shown here is derived from an EMBL/GenBank/DDBJ whole genome shotgun (WGS) entry which is preliminary data.</text>
</comment>
<feature type="compositionally biased region" description="Polar residues" evidence="1">
    <location>
        <begin position="122"/>
        <end position="133"/>
    </location>
</feature>
<gene>
    <name evidence="2" type="ORF">SDC9_164701</name>
</gene>
<name>A0A645FSA9_9ZZZZ</name>
<dbReference type="EMBL" id="VSSQ01064454">
    <property type="protein sequence ID" value="MPN17348.1"/>
    <property type="molecule type" value="Genomic_DNA"/>
</dbReference>
<protein>
    <submittedName>
        <fullName evidence="2">Uncharacterized protein</fullName>
    </submittedName>
</protein>
<feature type="compositionally biased region" description="Basic and acidic residues" evidence="1">
    <location>
        <begin position="8"/>
        <end position="20"/>
    </location>
</feature>
<feature type="region of interest" description="Disordered" evidence="1">
    <location>
        <begin position="122"/>
        <end position="149"/>
    </location>
</feature>